<evidence type="ECO:0008006" key="3">
    <source>
        <dbReference type="Google" id="ProtNLM"/>
    </source>
</evidence>
<dbReference type="Gene3D" id="1.10.510.10">
    <property type="entry name" value="Transferase(Phosphotransferase) domain 1"/>
    <property type="match status" value="1"/>
</dbReference>
<dbReference type="OrthoDB" id="1668230at2759"/>
<accession>A0A9P8XV26</accession>
<keyword evidence="2" id="KW-1185">Reference proteome</keyword>
<dbReference type="Proteomes" id="UP000756346">
    <property type="component" value="Unassembled WGS sequence"/>
</dbReference>
<gene>
    <name evidence="1" type="ORF">B0I36DRAFT_368450</name>
</gene>
<organism evidence="1 2">
    <name type="scientific">Microdochium trichocladiopsis</name>
    <dbReference type="NCBI Taxonomy" id="1682393"/>
    <lineage>
        <taxon>Eukaryota</taxon>
        <taxon>Fungi</taxon>
        <taxon>Dikarya</taxon>
        <taxon>Ascomycota</taxon>
        <taxon>Pezizomycotina</taxon>
        <taxon>Sordariomycetes</taxon>
        <taxon>Xylariomycetidae</taxon>
        <taxon>Xylariales</taxon>
        <taxon>Microdochiaceae</taxon>
        <taxon>Microdochium</taxon>
    </lineage>
</organism>
<comment type="caution">
    <text evidence="1">The sequence shown here is derived from an EMBL/GenBank/DDBJ whole genome shotgun (WGS) entry which is preliminary data.</text>
</comment>
<protein>
    <recommendedName>
        <fullName evidence="3">Protein kinase domain-containing protein</fullName>
    </recommendedName>
</protein>
<dbReference type="SUPFAM" id="SSF56112">
    <property type="entry name" value="Protein kinase-like (PK-like)"/>
    <property type="match status" value="1"/>
</dbReference>
<dbReference type="EMBL" id="JAGTJQ010000011">
    <property type="protein sequence ID" value="KAH7018431.1"/>
    <property type="molecule type" value="Genomic_DNA"/>
</dbReference>
<dbReference type="RefSeq" id="XP_046006698.1">
    <property type="nucleotide sequence ID" value="XM_046159623.1"/>
</dbReference>
<name>A0A9P8XV26_9PEZI</name>
<dbReference type="GeneID" id="70189169"/>
<evidence type="ECO:0000313" key="2">
    <source>
        <dbReference type="Proteomes" id="UP000756346"/>
    </source>
</evidence>
<sequence>MTRGVFLDPLRRDARPRPLLQSDYIQQEDGGETRPSVFLLDFHDVMLEEDSPGSGRLVMYSVEWDETHEDWAEDPDPAWRYDANTLRCWKTTDVYEQLLPSPKGSGTAAQTVVGAPALPHPRILNYLGSDPWTRFPLLEMPSGTIPLTEFLTRHLAALYPPSRDGQPSPQPRIDAAYLPLVYQWTLHMVSALSFLHTNEIVLGDLSADSCWLSSPEHVPPLQLSIAGFPDAHYRSYSHSGVQINGFSTSSAYFHPLREVSSPSRATDISLVGCMIYKFMTGEWPARPAASQDREEINALFRSRTLPVSRWVREGRGPALERAYLGDIARKCWRGDYGEDVQALREDLTQFIAAEGWVIEDGDDMLKDFSLEGLSLDKTV</sequence>
<evidence type="ECO:0000313" key="1">
    <source>
        <dbReference type="EMBL" id="KAH7018431.1"/>
    </source>
</evidence>
<reference evidence="1" key="1">
    <citation type="journal article" date="2021" name="Nat. Commun.">
        <title>Genetic determinants of endophytism in the Arabidopsis root mycobiome.</title>
        <authorList>
            <person name="Mesny F."/>
            <person name="Miyauchi S."/>
            <person name="Thiergart T."/>
            <person name="Pickel B."/>
            <person name="Atanasova L."/>
            <person name="Karlsson M."/>
            <person name="Huettel B."/>
            <person name="Barry K.W."/>
            <person name="Haridas S."/>
            <person name="Chen C."/>
            <person name="Bauer D."/>
            <person name="Andreopoulos W."/>
            <person name="Pangilinan J."/>
            <person name="LaButti K."/>
            <person name="Riley R."/>
            <person name="Lipzen A."/>
            <person name="Clum A."/>
            <person name="Drula E."/>
            <person name="Henrissat B."/>
            <person name="Kohler A."/>
            <person name="Grigoriev I.V."/>
            <person name="Martin F.M."/>
            <person name="Hacquard S."/>
        </authorList>
    </citation>
    <scope>NUCLEOTIDE SEQUENCE</scope>
    <source>
        <strain evidence="1">MPI-CAGE-CH-0230</strain>
    </source>
</reference>
<dbReference type="AlphaFoldDB" id="A0A9P8XV26"/>
<proteinExistence type="predicted"/>
<dbReference type="InterPro" id="IPR011009">
    <property type="entry name" value="Kinase-like_dom_sf"/>
</dbReference>